<dbReference type="GO" id="GO:0019005">
    <property type="term" value="C:SCF ubiquitin ligase complex"/>
    <property type="evidence" value="ECO:0007669"/>
    <property type="project" value="TreeGrafter"/>
</dbReference>
<dbReference type="AlphaFoldDB" id="A0A2U1N8J4"/>
<feature type="domain" description="F-box" evidence="1">
    <location>
        <begin position="64"/>
        <end position="98"/>
    </location>
</feature>
<sequence length="640" mass="68633">MGVSGEDVLYHGMSKYQDSEDCNLFLSLGRSVDVYVPSRKRSRVTAPFVFCEQVFKKQKTTIDVLPDECLFEILRRVSDGQEKYSCGLVSKKWLMLLSTIHRDEQKKAEEFDESGGSLTRCLKGKKATDVRLAAIGLGTGSRGGLGELAVLGSGASKVTDFGLKAVARCSPSLTSLTLWKLPSIGDEGVAEIANNCQLLEKLELSECSAVTDKSLIAIANNCPNLTSLALESCSNIGNEGLQAIGKRCPNLKSISIKNCPLVGDQGIASLVSSTACSLMKISLRNLNVTDVSLAVIGHYGKSLTDLSVSDLHNVTEKGFWVMGNGQGLQKLRSFVVTACTGVTDLGLEAVGKGCPNLKQFSVQKSDYISDKEECHAVTQLGIFGLLVNCGKLKRLSLTKCFGIKDLPMMIPSGLSPCNSLKSLSVCNCPGFGNFSLALLGQLCHQIQEVVLTGLHGITDGGFISLMKNSEAGLTKVDLSGCLSFTDKVVSEISMAHGATLEVLNLDGCTSITDASMVTIAQNCKVLRELDVSKSAITDLSIAALACAEQLNLKVLSISGCRVSNKSLPFLKKLGESLMGLNMMQCRGVSGNAVGLLETEIWNFTKLLQEFLAFYMRSSILVSHLLENHNAWFLVLEDGLS</sequence>
<dbReference type="PANTHER" id="PTHR13318">
    <property type="entry name" value="PARTNER OF PAIRED, ISOFORM B-RELATED"/>
    <property type="match status" value="1"/>
</dbReference>
<dbReference type="InterPro" id="IPR036047">
    <property type="entry name" value="F-box-like_dom_sf"/>
</dbReference>
<dbReference type="Pfam" id="PF00646">
    <property type="entry name" value="F-box"/>
    <property type="match status" value="1"/>
</dbReference>
<gene>
    <name evidence="3" type="ORF">CTI12_AA295020</name>
</gene>
<dbReference type="SMART" id="SM00367">
    <property type="entry name" value="LRR_CC"/>
    <property type="match status" value="12"/>
</dbReference>
<dbReference type="Pfam" id="PF25372">
    <property type="entry name" value="DUF7885"/>
    <property type="match status" value="2"/>
</dbReference>
<comment type="caution">
    <text evidence="3">The sequence shown here is derived from an EMBL/GenBank/DDBJ whole genome shotgun (WGS) entry which is preliminary data.</text>
</comment>
<keyword evidence="4" id="KW-1185">Reference proteome</keyword>
<dbReference type="EMBL" id="PKPP01003362">
    <property type="protein sequence ID" value="PWA69787.1"/>
    <property type="molecule type" value="Genomic_DNA"/>
</dbReference>
<dbReference type="InterPro" id="IPR001810">
    <property type="entry name" value="F-box_dom"/>
</dbReference>
<dbReference type="SUPFAM" id="SSF52047">
    <property type="entry name" value="RNI-like"/>
    <property type="match status" value="2"/>
</dbReference>
<feature type="domain" description="F-box/LRR-repeat protein 15-like leucin rich repeat" evidence="2">
    <location>
        <begin position="156"/>
        <end position="326"/>
    </location>
</feature>
<evidence type="ECO:0000313" key="4">
    <source>
        <dbReference type="Proteomes" id="UP000245207"/>
    </source>
</evidence>
<dbReference type="InterPro" id="IPR006553">
    <property type="entry name" value="Leu-rich_rpt_Cys-con_subtyp"/>
</dbReference>
<protein>
    <submittedName>
        <fullName evidence="3">F-box domain, Leucine-rich repeat domain, L domain-like protein</fullName>
    </submittedName>
</protein>
<dbReference type="Proteomes" id="UP000245207">
    <property type="component" value="Unassembled WGS sequence"/>
</dbReference>
<dbReference type="SUPFAM" id="SSF81383">
    <property type="entry name" value="F-box domain"/>
    <property type="match status" value="1"/>
</dbReference>
<accession>A0A2U1N8J4</accession>
<dbReference type="FunFam" id="3.80.10.10:FF:001014">
    <property type="entry name" value="EIN3-binding F-box protein 1"/>
    <property type="match status" value="1"/>
</dbReference>
<dbReference type="GO" id="GO:0031146">
    <property type="term" value="P:SCF-dependent proteasomal ubiquitin-dependent protein catabolic process"/>
    <property type="evidence" value="ECO:0007669"/>
    <property type="project" value="TreeGrafter"/>
</dbReference>
<reference evidence="3 4" key="1">
    <citation type="journal article" date="2018" name="Mol. Plant">
        <title>The genome of Artemisia annua provides insight into the evolution of Asteraceae family and artemisinin biosynthesis.</title>
        <authorList>
            <person name="Shen Q."/>
            <person name="Zhang L."/>
            <person name="Liao Z."/>
            <person name="Wang S."/>
            <person name="Yan T."/>
            <person name="Shi P."/>
            <person name="Liu M."/>
            <person name="Fu X."/>
            <person name="Pan Q."/>
            <person name="Wang Y."/>
            <person name="Lv Z."/>
            <person name="Lu X."/>
            <person name="Zhang F."/>
            <person name="Jiang W."/>
            <person name="Ma Y."/>
            <person name="Chen M."/>
            <person name="Hao X."/>
            <person name="Li L."/>
            <person name="Tang Y."/>
            <person name="Lv G."/>
            <person name="Zhou Y."/>
            <person name="Sun X."/>
            <person name="Brodelius P.E."/>
            <person name="Rose J.K.C."/>
            <person name="Tang K."/>
        </authorList>
    </citation>
    <scope>NUCLEOTIDE SEQUENCE [LARGE SCALE GENOMIC DNA]</scope>
    <source>
        <strain evidence="4">cv. Huhao1</strain>
        <tissue evidence="3">Leaf</tissue>
    </source>
</reference>
<dbReference type="Gene3D" id="3.80.10.10">
    <property type="entry name" value="Ribonuclease Inhibitor"/>
    <property type="match status" value="4"/>
</dbReference>
<dbReference type="FunFam" id="3.80.10.10:FF:000595">
    <property type="entry name" value="EIN3-binding F-box protein 1"/>
    <property type="match status" value="1"/>
</dbReference>
<dbReference type="STRING" id="35608.A0A2U1N8J4"/>
<evidence type="ECO:0000259" key="1">
    <source>
        <dbReference type="Pfam" id="PF00646"/>
    </source>
</evidence>
<organism evidence="3 4">
    <name type="scientific">Artemisia annua</name>
    <name type="common">Sweet wormwood</name>
    <dbReference type="NCBI Taxonomy" id="35608"/>
    <lineage>
        <taxon>Eukaryota</taxon>
        <taxon>Viridiplantae</taxon>
        <taxon>Streptophyta</taxon>
        <taxon>Embryophyta</taxon>
        <taxon>Tracheophyta</taxon>
        <taxon>Spermatophyta</taxon>
        <taxon>Magnoliopsida</taxon>
        <taxon>eudicotyledons</taxon>
        <taxon>Gunneridae</taxon>
        <taxon>Pentapetalae</taxon>
        <taxon>asterids</taxon>
        <taxon>campanulids</taxon>
        <taxon>Asterales</taxon>
        <taxon>Asteraceae</taxon>
        <taxon>Asteroideae</taxon>
        <taxon>Anthemideae</taxon>
        <taxon>Artemisiinae</taxon>
        <taxon>Artemisia</taxon>
    </lineage>
</organism>
<name>A0A2U1N8J4_ARTAN</name>
<dbReference type="InterPro" id="IPR032675">
    <property type="entry name" value="LRR_dom_sf"/>
</dbReference>
<proteinExistence type="predicted"/>
<dbReference type="OrthoDB" id="550575at2759"/>
<feature type="domain" description="F-box/LRR-repeat protein 15-like leucin rich repeat" evidence="2">
    <location>
        <begin position="469"/>
        <end position="599"/>
    </location>
</feature>
<dbReference type="InterPro" id="IPR057207">
    <property type="entry name" value="FBXL15_LRR"/>
</dbReference>
<evidence type="ECO:0000313" key="3">
    <source>
        <dbReference type="EMBL" id="PWA69787.1"/>
    </source>
</evidence>
<dbReference type="PANTHER" id="PTHR13318:SF178">
    <property type="entry name" value="OS02G0200900 PROTEIN"/>
    <property type="match status" value="1"/>
</dbReference>
<evidence type="ECO:0000259" key="2">
    <source>
        <dbReference type="Pfam" id="PF25372"/>
    </source>
</evidence>
<dbReference type="CDD" id="cd22159">
    <property type="entry name" value="F-box_AtTIR1-like"/>
    <property type="match status" value="1"/>
</dbReference>